<evidence type="ECO:0000313" key="2">
    <source>
        <dbReference type="EMBL" id="GMH73638.1"/>
    </source>
</evidence>
<gene>
    <name evidence="2" type="ORF">TrRE_jg10892</name>
</gene>
<comment type="caution">
    <text evidence="2">The sequence shown here is derived from an EMBL/GenBank/DDBJ whole genome shotgun (WGS) entry which is preliminary data.</text>
</comment>
<evidence type="ECO:0000256" key="1">
    <source>
        <dbReference type="SAM" id="MobiDB-lite"/>
    </source>
</evidence>
<dbReference type="AlphaFoldDB" id="A0A9W7ECG4"/>
<dbReference type="EMBL" id="BRXZ01001539">
    <property type="protein sequence ID" value="GMH73638.1"/>
    <property type="molecule type" value="Genomic_DNA"/>
</dbReference>
<reference evidence="2" key="1">
    <citation type="submission" date="2022-07" db="EMBL/GenBank/DDBJ databases">
        <title>Genome analysis of Parmales, a sister group of diatoms, reveals the evolutionary specialization of diatoms from phago-mixotrophs to photoautotrophs.</title>
        <authorList>
            <person name="Ban H."/>
            <person name="Sato S."/>
            <person name="Yoshikawa S."/>
            <person name="Kazumasa Y."/>
            <person name="Nakamura Y."/>
            <person name="Ichinomiya M."/>
            <person name="Saitoh K."/>
            <person name="Sato N."/>
            <person name="Blanc-Mathieu R."/>
            <person name="Endo H."/>
            <person name="Kuwata A."/>
            <person name="Ogata H."/>
        </authorList>
    </citation>
    <scope>NUCLEOTIDE SEQUENCE</scope>
</reference>
<sequence length="89" mass="10204">MDLINWAFGIIVKKANYLSFRYSQRWEDDLAGWGKTPEQPNLQRTTETRTGSRGDCSGDCEWCGWFTDMCNPESAKLTEGRSEQCENVS</sequence>
<proteinExistence type="predicted"/>
<organism evidence="2 3">
    <name type="scientific">Triparma retinervis</name>
    <dbReference type="NCBI Taxonomy" id="2557542"/>
    <lineage>
        <taxon>Eukaryota</taxon>
        <taxon>Sar</taxon>
        <taxon>Stramenopiles</taxon>
        <taxon>Ochrophyta</taxon>
        <taxon>Bolidophyceae</taxon>
        <taxon>Parmales</taxon>
        <taxon>Triparmaceae</taxon>
        <taxon>Triparma</taxon>
    </lineage>
</organism>
<name>A0A9W7ECG4_9STRA</name>
<dbReference type="Proteomes" id="UP001165082">
    <property type="component" value="Unassembled WGS sequence"/>
</dbReference>
<evidence type="ECO:0000313" key="3">
    <source>
        <dbReference type="Proteomes" id="UP001165082"/>
    </source>
</evidence>
<protein>
    <submittedName>
        <fullName evidence="2">Uncharacterized protein</fullName>
    </submittedName>
</protein>
<keyword evidence="3" id="KW-1185">Reference proteome</keyword>
<feature type="region of interest" description="Disordered" evidence="1">
    <location>
        <begin position="33"/>
        <end position="54"/>
    </location>
</feature>
<accession>A0A9W7ECG4</accession>